<organism evidence="3 4">
    <name type="scientific">Petromyces alliaceus</name>
    <name type="common">Aspergillus alliaceus</name>
    <dbReference type="NCBI Taxonomy" id="209559"/>
    <lineage>
        <taxon>Eukaryota</taxon>
        <taxon>Fungi</taxon>
        <taxon>Dikarya</taxon>
        <taxon>Ascomycota</taxon>
        <taxon>Pezizomycotina</taxon>
        <taxon>Eurotiomycetes</taxon>
        <taxon>Eurotiomycetidae</taxon>
        <taxon>Eurotiales</taxon>
        <taxon>Aspergillaceae</taxon>
        <taxon>Aspergillus</taxon>
        <taxon>Aspergillus subgen. Circumdati</taxon>
    </lineage>
</organism>
<evidence type="ECO:0000256" key="2">
    <source>
        <dbReference type="ARBA" id="ARBA00023157"/>
    </source>
</evidence>
<dbReference type="AlphaFoldDB" id="A0A8H5ZXU9"/>
<dbReference type="Gene3D" id="3.40.50.1820">
    <property type="entry name" value="alpha/beta hydrolase"/>
    <property type="match status" value="1"/>
</dbReference>
<keyword evidence="4" id="KW-1185">Reference proteome</keyword>
<dbReference type="InterPro" id="IPR000675">
    <property type="entry name" value="Cutinase/axe"/>
</dbReference>
<dbReference type="InterPro" id="IPR029058">
    <property type="entry name" value="AB_hydrolase_fold"/>
</dbReference>
<evidence type="ECO:0000313" key="3">
    <source>
        <dbReference type="EMBL" id="KAF5857737.1"/>
    </source>
</evidence>
<accession>A0A8H5ZXU9</accession>
<evidence type="ECO:0000256" key="1">
    <source>
        <dbReference type="ARBA" id="ARBA00022801"/>
    </source>
</evidence>
<dbReference type="GO" id="GO:0052689">
    <property type="term" value="F:carboxylic ester hydrolase activity"/>
    <property type="evidence" value="ECO:0007669"/>
    <property type="project" value="UniProtKB-ARBA"/>
</dbReference>
<comment type="caution">
    <text evidence="3">The sequence shown here is derived from an EMBL/GenBank/DDBJ whole genome shotgun (WGS) entry which is preliminary data.</text>
</comment>
<dbReference type="EMBL" id="SPNV01000240">
    <property type="protein sequence ID" value="KAF5857737.1"/>
    <property type="molecule type" value="Genomic_DNA"/>
</dbReference>
<reference evidence="3 4" key="1">
    <citation type="submission" date="2019-04" db="EMBL/GenBank/DDBJ databases">
        <title>Aspergillus burnettii sp. nov., novel species from soil in southeast Queensland.</title>
        <authorList>
            <person name="Gilchrist C.L.M."/>
            <person name="Pitt J.I."/>
            <person name="Lange L."/>
            <person name="Lacey H.J."/>
            <person name="Vuong D."/>
            <person name="Midgley D.J."/>
            <person name="Greenfield P."/>
            <person name="Bradbury M."/>
            <person name="Lacey E."/>
            <person name="Busk P.K."/>
            <person name="Pilgaard B."/>
            <person name="Chooi Y.H."/>
            <person name="Piggott A.M."/>
        </authorList>
    </citation>
    <scope>NUCLEOTIDE SEQUENCE [LARGE SCALE GENOMIC DNA]</scope>
    <source>
        <strain evidence="3 4">FRR 5400</strain>
    </source>
</reference>
<keyword evidence="1" id="KW-0378">Hydrolase</keyword>
<dbReference type="PANTHER" id="PTHR33630:SF9">
    <property type="entry name" value="CUTINASE 4"/>
    <property type="match status" value="1"/>
</dbReference>
<dbReference type="PANTHER" id="PTHR33630">
    <property type="entry name" value="CUTINASE RV1984C-RELATED-RELATED"/>
    <property type="match status" value="1"/>
</dbReference>
<protein>
    <recommendedName>
        <fullName evidence="5">Cutinase</fullName>
    </recommendedName>
</protein>
<gene>
    <name evidence="3" type="ORF">ETB97_005372</name>
</gene>
<evidence type="ECO:0008006" key="5">
    <source>
        <dbReference type="Google" id="ProtNLM"/>
    </source>
</evidence>
<sequence>MRNVSNSIAEKILHPDPQAVDYPATWDNPPYSISEGQGVNETRRMLEEYTSTCPNSDIVLLGYSQGAQVVADVLCGTSESGFHPSSPLPWGIGQSGVKFQAAGEDAGSSGVSVCNIHQAVAGGVAEYRALDMRGFDLTK</sequence>
<dbReference type="Pfam" id="PF01083">
    <property type="entry name" value="Cutinase"/>
    <property type="match status" value="1"/>
</dbReference>
<evidence type="ECO:0000313" key="4">
    <source>
        <dbReference type="Proteomes" id="UP000541154"/>
    </source>
</evidence>
<name>A0A8H5ZXU9_PETAA</name>
<proteinExistence type="predicted"/>
<dbReference type="Proteomes" id="UP000541154">
    <property type="component" value="Unassembled WGS sequence"/>
</dbReference>
<keyword evidence="2" id="KW-1015">Disulfide bond</keyword>
<dbReference type="SUPFAM" id="SSF53474">
    <property type="entry name" value="alpha/beta-Hydrolases"/>
    <property type="match status" value="1"/>
</dbReference>
<dbReference type="SMART" id="SM01110">
    <property type="entry name" value="Cutinase"/>
    <property type="match status" value="1"/>
</dbReference>